<dbReference type="InterPro" id="IPR052157">
    <property type="entry name" value="BCAA_transport_permease"/>
</dbReference>
<evidence type="ECO:0000256" key="9">
    <source>
        <dbReference type="SAM" id="Phobius"/>
    </source>
</evidence>
<dbReference type="Proteomes" id="UP000427906">
    <property type="component" value="Chromosome"/>
</dbReference>
<dbReference type="Pfam" id="PF02653">
    <property type="entry name" value="BPD_transp_2"/>
    <property type="match status" value="1"/>
</dbReference>
<accession>A0A5K7YU65</accession>
<gene>
    <name evidence="10" type="ORF">DSCA_57600</name>
</gene>
<dbReference type="KEGG" id="dalk:DSCA_57600"/>
<feature type="transmembrane region" description="Helical" evidence="9">
    <location>
        <begin position="20"/>
        <end position="37"/>
    </location>
</feature>
<feature type="transmembrane region" description="Helical" evidence="9">
    <location>
        <begin position="310"/>
        <end position="330"/>
    </location>
</feature>
<evidence type="ECO:0000313" key="11">
    <source>
        <dbReference type="Proteomes" id="UP000427906"/>
    </source>
</evidence>
<dbReference type="OrthoDB" id="9807115at2"/>
<keyword evidence="4 9" id="KW-0812">Transmembrane</keyword>
<organism evidence="10 11">
    <name type="scientific">Desulfosarcina alkanivorans</name>
    <dbReference type="NCBI Taxonomy" id="571177"/>
    <lineage>
        <taxon>Bacteria</taxon>
        <taxon>Pseudomonadati</taxon>
        <taxon>Thermodesulfobacteriota</taxon>
        <taxon>Desulfobacteria</taxon>
        <taxon>Desulfobacterales</taxon>
        <taxon>Desulfosarcinaceae</taxon>
        <taxon>Desulfosarcina</taxon>
    </lineage>
</organism>
<keyword evidence="2" id="KW-0813">Transport</keyword>
<feature type="transmembrane region" description="Helical" evidence="9">
    <location>
        <begin position="236"/>
        <end position="264"/>
    </location>
</feature>
<evidence type="ECO:0000256" key="6">
    <source>
        <dbReference type="ARBA" id="ARBA00022989"/>
    </source>
</evidence>
<feature type="transmembrane region" description="Helical" evidence="9">
    <location>
        <begin position="276"/>
        <end position="303"/>
    </location>
</feature>
<keyword evidence="11" id="KW-1185">Reference proteome</keyword>
<evidence type="ECO:0000256" key="8">
    <source>
        <dbReference type="ARBA" id="ARBA00037998"/>
    </source>
</evidence>
<feature type="transmembrane region" description="Helical" evidence="9">
    <location>
        <begin position="43"/>
        <end position="68"/>
    </location>
</feature>
<feature type="transmembrane region" description="Helical" evidence="9">
    <location>
        <begin position="196"/>
        <end position="215"/>
    </location>
</feature>
<reference evidence="10 11" key="1">
    <citation type="submission" date="2019-11" db="EMBL/GenBank/DDBJ databases">
        <title>Comparative genomics of hydrocarbon-degrading Desulfosarcina strains.</title>
        <authorList>
            <person name="Watanabe M."/>
            <person name="Kojima H."/>
            <person name="Fukui M."/>
        </authorList>
    </citation>
    <scope>NUCLEOTIDE SEQUENCE [LARGE SCALE GENOMIC DNA]</scope>
    <source>
        <strain evidence="10 11">PL12</strain>
    </source>
</reference>
<name>A0A5K7YU65_9BACT</name>
<comment type="subcellular location">
    <subcellularLocation>
        <location evidence="1">Cell membrane</location>
        <topology evidence="1">Multi-pass membrane protein</topology>
    </subcellularLocation>
</comment>
<proteinExistence type="inferred from homology"/>
<sequence>MVEQVEKRIWERVLKWCRSLAGLTVIATVVIALLATLDRGGYVLVNTVVTGGMTALVAMGLALTLGVLNIPMFAHGEYFMIGTLVAYYVFTPISEYVSTHPESLLAFWGPLVTIVAAMIIGALAGVASELLVFRQLRKRSRENWVMNSFLLTVGLSVVLINAHQLFFGADFKGIVGYWSGMPFSIMDVYISKDRGIAFILAAVVVAAFWFFMTYTRTGRAIRAVSQDETGALMVGIGLNGILLLTMSLSCALAAIAGAGLLFMYPSYPSVGLEPLYMAWFVVILAGLGNVLGAVMGAFMVALLKVLTVEYIGSGWDFVVPSALIIVILIFKPSGIFGSEVRGVLDK</sequence>
<dbReference type="EMBL" id="AP021874">
    <property type="protein sequence ID" value="BBO71830.1"/>
    <property type="molecule type" value="Genomic_DNA"/>
</dbReference>
<dbReference type="PANTHER" id="PTHR11795">
    <property type="entry name" value="BRANCHED-CHAIN AMINO ACID TRANSPORT SYSTEM PERMEASE PROTEIN LIVH"/>
    <property type="match status" value="1"/>
</dbReference>
<evidence type="ECO:0000256" key="1">
    <source>
        <dbReference type="ARBA" id="ARBA00004651"/>
    </source>
</evidence>
<keyword evidence="3" id="KW-1003">Cell membrane</keyword>
<evidence type="ECO:0000256" key="7">
    <source>
        <dbReference type="ARBA" id="ARBA00023136"/>
    </source>
</evidence>
<keyword evidence="7 9" id="KW-0472">Membrane</keyword>
<evidence type="ECO:0000256" key="2">
    <source>
        <dbReference type="ARBA" id="ARBA00022448"/>
    </source>
</evidence>
<dbReference type="PANTHER" id="PTHR11795:SF445">
    <property type="entry name" value="AMINO ACID ABC TRANSPORTER PERMEASE PROTEIN"/>
    <property type="match status" value="1"/>
</dbReference>
<dbReference type="GO" id="GO:0022857">
    <property type="term" value="F:transmembrane transporter activity"/>
    <property type="evidence" value="ECO:0007669"/>
    <property type="project" value="InterPro"/>
</dbReference>
<dbReference type="RefSeq" id="WP_155319610.1">
    <property type="nucleotide sequence ID" value="NZ_AP021874.1"/>
</dbReference>
<evidence type="ECO:0000256" key="5">
    <source>
        <dbReference type="ARBA" id="ARBA00022970"/>
    </source>
</evidence>
<dbReference type="InterPro" id="IPR001851">
    <property type="entry name" value="ABC_transp_permease"/>
</dbReference>
<dbReference type="GO" id="GO:0005886">
    <property type="term" value="C:plasma membrane"/>
    <property type="evidence" value="ECO:0007669"/>
    <property type="project" value="UniProtKB-SubCell"/>
</dbReference>
<dbReference type="GO" id="GO:0006865">
    <property type="term" value="P:amino acid transport"/>
    <property type="evidence" value="ECO:0007669"/>
    <property type="project" value="UniProtKB-KW"/>
</dbReference>
<keyword evidence="5" id="KW-0029">Amino-acid transport</keyword>
<feature type="transmembrane region" description="Helical" evidence="9">
    <location>
        <begin position="75"/>
        <end position="93"/>
    </location>
</feature>
<feature type="transmembrane region" description="Helical" evidence="9">
    <location>
        <begin position="144"/>
        <end position="162"/>
    </location>
</feature>
<feature type="transmembrane region" description="Helical" evidence="9">
    <location>
        <begin position="105"/>
        <end position="132"/>
    </location>
</feature>
<keyword evidence="6 9" id="KW-1133">Transmembrane helix</keyword>
<dbReference type="AlphaFoldDB" id="A0A5K7YU65"/>
<protein>
    <submittedName>
        <fullName evidence="10">Branched-chain amino acid ABC transporter permease</fullName>
    </submittedName>
</protein>
<dbReference type="CDD" id="cd06582">
    <property type="entry name" value="TM_PBP1_LivH_like"/>
    <property type="match status" value="1"/>
</dbReference>
<evidence type="ECO:0000256" key="4">
    <source>
        <dbReference type="ARBA" id="ARBA00022692"/>
    </source>
</evidence>
<evidence type="ECO:0000313" key="10">
    <source>
        <dbReference type="EMBL" id="BBO71830.1"/>
    </source>
</evidence>
<evidence type="ECO:0000256" key="3">
    <source>
        <dbReference type="ARBA" id="ARBA00022475"/>
    </source>
</evidence>
<comment type="similarity">
    <text evidence="8">Belongs to the binding-protein-dependent transport system permease family. LivHM subfamily.</text>
</comment>